<reference evidence="2 3" key="1">
    <citation type="submission" date="2018-11" db="EMBL/GenBank/DDBJ databases">
        <authorList>
            <person name="Zhou Z."/>
            <person name="Wang G."/>
        </authorList>
    </citation>
    <scope>NUCLEOTIDE SEQUENCE [LARGE SCALE GENOMIC DNA]</scope>
    <source>
        <strain evidence="2 3">KCTC52004</strain>
    </source>
</reference>
<proteinExistence type="predicted"/>
<keyword evidence="1" id="KW-0472">Membrane</keyword>
<organism evidence="2 3">
    <name type="scientific">Larkinella rosea</name>
    <dbReference type="NCBI Taxonomy" id="2025312"/>
    <lineage>
        <taxon>Bacteria</taxon>
        <taxon>Pseudomonadati</taxon>
        <taxon>Bacteroidota</taxon>
        <taxon>Cytophagia</taxon>
        <taxon>Cytophagales</taxon>
        <taxon>Spirosomataceae</taxon>
        <taxon>Larkinella</taxon>
    </lineage>
</organism>
<dbReference type="AlphaFoldDB" id="A0A3P1BAR5"/>
<comment type="caution">
    <text evidence="2">The sequence shown here is derived from an EMBL/GenBank/DDBJ whole genome shotgun (WGS) entry which is preliminary data.</text>
</comment>
<gene>
    <name evidence="2" type="ORF">EHT25_30165</name>
</gene>
<keyword evidence="1" id="KW-1133">Transmembrane helix</keyword>
<protein>
    <recommendedName>
        <fullName evidence="4">Signal peptidase I</fullName>
    </recommendedName>
</protein>
<dbReference type="InterPro" id="IPR043739">
    <property type="entry name" value="DUF5684"/>
</dbReference>
<dbReference type="OrthoDB" id="2376202at2"/>
<evidence type="ECO:0000313" key="3">
    <source>
        <dbReference type="Proteomes" id="UP000271925"/>
    </source>
</evidence>
<evidence type="ECO:0008006" key="4">
    <source>
        <dbReference type="Google" id="ProtNLM"/>
    </source>
</evidence>
<name>A0A3P1BAR5_9BACT</name>
<evidence type="ECO:0000313" key="2">
    <source>
        <dbReference type="EMBL" id="RRA98148.1"/>
    </source>
</evidence>
<keyword evidence="3" id="KW-1185">Reference proteome</keyword>
<feature type="transmembrane region" description="Helical" evidence="1">
    <location>
        <begin position="81"/>
        <end position="99"/>
    </location>
</feature>
<dbReference type="EMBL" id="RQJO01000016">
    <property type="protein sequence ID" value="RRA98148.1"/>
    <property type="molecule type" value="Genomic_DNA"/>
</dbReference>
<sequence length="112" mass="12619">MVCAGALLISGVLITALWKTFEKAGEPGWAAIVPIYNTLTLLRIVDKPWWWLLLMLIPYVNIVMLVWVANLLAKRFGKTEGFTVGLLFLPFIFYPQLAWGKATFQRPAQPAV</sequence>
<accession>A0A3P1BAR5</accession>
<dbReference type="Proteomes" id="UP000271925">
    <property type="component" value="Unassembled WGS sequence"/>
</dbReference>
<evidence type="ECO:0000256" key="1">
    <source>
        <dbReference type="SAM" id="Phobius"/>
    </source>
</evidence>
<keyword evidence="1" id="KW-0812">Transmembrane</keyword>
<feature type="transmembrane region" description="Helical" evidence="1">
    <location>
        <begin position="49"/>
        <end position="69"/>
    </location>
</feature>
<dbReference type="Pfam" id="PF18936">
    <property type="entry name" value="DUF5684"/>
    <property type="match status" value="1"/>
</dbReference>